<protein>
    <submittedName>
        <fullName evidence="1">Uncharacterized protein</fullName>
    </submittedName>
</protein>
<comment type="caution">
    <text evidence="1">The sequence shown here is derived from an EMBL/GenBank/DDBJ whole genome shotgun (WGS) entry which is preliminary data.</text>
</comment>
<name>A0ABU6UHM9_9FABA</name>
<evidence type="ECO:0000313" key="1">
    <source>
        <dbReference type="EMBL" id="MED6160800.1"/>
    </source>
</evidence>
<sequence length="126" mass="14764">MELPKRDALWNYQNGVQDRTAITGYKMELPKRGADETDTRRLVKAVEVESELLQKDWGNFRNKSTKVLQQVKTTRSKQNLIKRIGWQKRKDLTKKPWEGSTRLPRQLPRLLTRQGGGQHAGRIRVR</sequence>
<dbReference type="EMBL" id="JASCZI010121248">
    <property type="protein sequence ID" value="MED6160800.1"/>
    <property type="molecule type" value="Genomic_DNA"/>
</dbReference>
<organism evidence="1 2">
    <name type="scientific">Stylosanthes scabra</name>
    <dbReference type="NCBI Taxonomy" id="79078"/>
    <lineage>
        <taxon>Eukaryota</taxon>
        <taxon>Viridiplantae</taxon>
        <taxon>Streptophyta</taxon>
        <taxon>Embryophyta</taxon>
        <taxon>Tracheophyta</taxon>
        <taxon>Spermatophyta</taxon>
        <taxon>Magnoliopsida</taxon>
        <taxon>eudicotyledons</taxon>
        <taxon>Gunneridae</taxon>
        <taxon>Pentapetalae</taxon>
        <taxon>rosids</taxon>
        <taxon>fabids</taxon>
        <taxon>Fabales</taxon>
        <taxon>Fabaceae</taxon>
        <taxon>Papilionoideae</taxon>
        <taxon>50 kb inversion clade</taxon>
        <taxon>dalbergioids sensu lato</taxon>
        <taxon>Dalbergieae</taxon>
        <taxon>Pterocarpus clade</taxon>
        <taxon>Stylosanthes</taxon>
    </lineage>
</organism>
<accession>A0ABU6UHM9</accession>
<gene>
    <name evidence="1" type="ORF">PIB30_054689</name>
</gene>
<keyword evidence="2" id="KW-1185">Reference proteome</keyword>
<reference evidence="1 2" key="1">
    <citation type="journal article" date="2023" name="Plants (Basel)">
        <title>Bridging the Gap: Combining Genomics and Transcriptomics Approaches to Understand Stylosanthes scabra, an Orphan Legume from the Brazilian Caatinga.</title>
        <authorList>
            <person name="Ferreira-Neto J.R.C."/>
            <person name="da Silva M.D."/>
            <person name="Binneck E."/>
            <person name="de Melo N.F."/>
            <person name="da Silva R.H."/>
            <person name="de Melo A.L.T.M."/>
            <person name="Pandolfi V."/>
            <person name="Bustamante F.O."/>
            <person name="Brasileiro-Vidal A.C."/>
            <person name="Benko-Iseppon A.M."/>
        </authorList>
    </citation>
    <scope>NUCLEOTIDE SEQUENCE [LARGE SCALE GENOMIC DNA]</scope>
    <source>
        <tissue evidence="1">Leaves</tissue>
    </source>
</reference>
<evidence type="ECO:0000313" key="2">
    <source>
        <dbReference type="Proteomes" id="UP001341840"/>
    </source>
</evidence>
<proteinExistence type="predicted"/>
<dbReference type="Proteomes" id="UP001341840">
    <property type="component" value="Unassembled WGS sequence"/>
</dbReference>